<evidence type="ECO:0000313" key="5">
    <source>
        <dbReference type="EMBL" id="HGS87042.1"/>
    </source>
</evidence>
<dbReference type="InterPro" id="IPR034660">
    <property type="entry name" value="DinB/YfiT-like"/>
</dbReference>
<dbReference type="PANTHER" id="PTHR46470">
    <property type="entry name" value="N-ACYLNEURAMINATE-9-PHOSPHATASE"/>
    <property type="match status" value="1"/>
</dbReference>
<dbReference type="Gene3D" id="1.20.120.450">
    <property type="entry name" value="dinb family like domain"/>
    <property type="match status" value="1"/>
</dbReference>
<dbReference type="Pfam" id="PF12867">
    <property type="entry name" value="DinB_2"/>
    <property type="match status" value="1"/>
</dbReference>
<protein>
    <recommendedName>
        <fullName evidence="4">DinB-like domain-containing protein</fullName>
    </recommendedName>
</protein>
<feature type="domain" description="DinB-like" evidence="4">
    <location>
        <begin position="257"/>
        <end position="394"/>
    </location>
</feature>
<accession>A0A7C4KZ35</accession>
<organism evidence="5">
    <name type="scientific">Bellilinea caldifistulae</name>
    <dbReference type="NCBI Taxonomy" id="360411"/>
    <lineage>
        <taxon>Bacteria</taxon>
        <taxon>Bacillati</taxon>
        <taxon>Chloroflexota</taxon>
        <taxon>Anaerolineae</taxon>
        <taxon>Anaerolineales</taxon>
        <taxon>Anaerolineaceae</taxon>
        <taxon>Bellilinea</taxon>
    </lineage>
</organism>
<dbReference type="PANTHER" id="PTHR46470:SF2">
    <property type="entry name" value="GLYCERALDEHYDE 3-PHOSPHATE PHOSPHATASE"/>
    <property type="match status" value="1"/>
</dbReference>
<dbReference type="EMBL" id="DSXR01000052">
    <property type="protein sequence ID" value="HGS87042.1"/>
    <property type="molecule type" value="Genomic_DNA"/>
</dbReference>
<gene>
    <name evidence="5" type="ORF">ENT17_05420</name>
</gene>
<keyword evidence="2" id="KW-0378">Hydrolase</keyword>
<reference evidence="5" key="1">
    <citation type="journal article" date="2020" name="mSystems">
        <title>Genome- and Community-Level Interaction Insights into Carbon Utilization and Element Cycling Functions of Hydrothermarchaeota in Hydrothermal Sediment.</title>
        <authorList>
            <person name="Zhou Z."/>
            <person name="Liu Y."/>
            <person name="Xu W."/>
            <person name="Pan J."/>
            <person name="Luo Z.H."/>
            <person name="Li M."/>
        </authorList>
    </citation>
    <scope>NUCLEOTIDE SEQUENCE [LARGE SCALE GENOMIC DNA]</scope>
    <source>
        <strain evidence="5">SpSt-556</strain>
    </source>
</reference>
<name>A0A7C4KZ35_9CHLR</name>
<dbReference type="SFLD" id="SFLDS00003">
    <property type="entry name" value="Haloacid_Dehalogenase"/>
    <property type="match status" value="1"/>
</dbReference>
<dbReference type="InterPro" id="IPR051400">
    <property type="entry name" value="HAD-like_hydrolase"/>
</dbReference>
<keyword evidence="1" id="KW-0479">Metal-binding</keyword>
<keyword evidence="3" id="KW-0460">Magnesium</keyword>
<evidence type="ECO:0000256" key="2">
    <source>
        <dbReference type="ARBA" id="ARBA00022801"/>
    </source>
</evidence>
<dbReference type="InterPro" id="IPR036412">
    <property type="entry name" value="HAD-like_sf"/>
</dbReference>
<proteinExistence type="predicted"/>
<evidence type="ECO:0000256" key="1">
    <source>
        <dbReference type="ARBA" id="ARBA00022723"/>
    </source>
</evidence>
<comment type="caution">
    <text evidence="5">The sequence shown here is derived from an EMBL/GenBank/DDBJ whole genome shotgun (WGS) entry which is preliminary data.</text>
</comment>
<dbReference type="InterPro" id="IPR024775">
    <property type="entry name" value="DinB-like"/>
</dbReference>
<dbReference type="Gene3D" id="3.40.50.1000">
    <property type="entry name" value="HAD superfamily/HAD-like"/>
    <property type="match status" value="1"/>
</dbReference>
<dbReference type="SUPFAM" id="SSF109854">
    <property type="entry name" value="DinB/YfiT-like putative metalloenzymes"/>
    <property type="match status" value="1"/>
</dbReference>
<dbReference type="InterPro" id="IPR023214">
    <property type="entry name" value="HAD_sf"/>
</dbReference>
<dbReference type="Pfam" id="PF00702">
    <property type="entry name" value="Hydrolase"/>
    <property type="match status" value="1"/>
</dbReference>
<dbReference type="SFLD" id="SFLDG01129">
    <property type="entry name" value="C1.5:_HAD__Beta-PGM__Phosphata"/>
    <property type="match status" value="1"/>
</dbReference>
<sequence>MSLTVLFDLDDTLLENDIQPFIQRYFELLANTLAESISPQQFLQAMQHAVYAMLQKQMPAGTLENTFDQVFYPALGVSKQSLKEKIDDFYRTKFPLLKELTRPRSTAIRLIECAFERGWQVVIATNPLFPRTAIELRLAWAGLPVDQYPYSLVTTYENSHFCKPHPAYFAEILAVLRWPQMPAAMVGNSWEDDILPAEKLGLPTFFLSEQNQPENSASRNPLSKTGALEDVLAWLDTIAQQDGVPSYDGIAAILATLQSTPAALETFSSAFPEELWNQRPEPKEWCFTEILCHLRDVDREVNQERIEMVLKENRPFLPAAMTDGWVEARNCIFENGRTALDGFISARSEILQKLINLNEKDWQRPARHAIFGPTTLKELVGFVATHDRIHINQAWQTIQALT</sequence>
<evidence type="ECO:0000259" key="4">
    <source>
        <dbReference type="Pfam" id="PF12867"/>
    </source>
</evidence>
<dbReference type="CDD" id="cd01427">
    <property type="entry name" value="HAD_like"/>
    <property type="match status" value="1"/>
</dbReference>
<dbReference type="GO" id="GO:0046872">
    <property type="term" value="F:metal ion binding"/>
    <property type="evidence" value="ECO:0007669"/>
    <property type="project" value="UniProtKB-KW"/>
</dbReference>
<evidence type="ECO:0000256" key="3">
    <source>
        <dbReference type="ARBA" id="ARBA00022842"/>
    </source>
</evidence>
<dbReference type="GO" id="GO:0016791">
    <property type="term" value="F:phosphatase activity"/>
    <property type="evidence" value="ECO:0007669"/>
    <property type="project" value="TreeGrafter"/>
</dbReference>
<dbReference type="AlphaFoldDB" id="A0A7C4KZ35"/>
<dbReference type="SUPFAM" id="SSF56784">
    <property type="entry name" value="HAD-like"/>
    <property type="match status" value="1"/>
</dbReference>